<feature type="signal peptide" evidence="1">
    <location>
        <begin position="1"/>
        <end position="22"/>
    </location>
</feature>
<sequence length="168" mass="19526">MFASKLKIFCSLCALVGSGTTASFVTFSSGTKREKTVAKKKWYPKYCYKWIVPKEAGELLVCPYPEGGSQPYFFLWWLKDYYFVKNDGTRQYFYWLESINKKGHEITFTFKGRSKGQEGDKKLNYWNPDLEKLNGKPLETSCKMEGKDLSCLSGSYRATKLDGHKFWF</sequence>
<feature type="chain" id="PRO_5046569763" evidence="1">
    <location>
        <begin position="23"/>
        <end position="168"/>
    </location>
</feature>
<protein>
    <submittedName>
        <fullName evidence="2">Uncharacterized protein</fullName>
    </submittedName>
</protein>
<name>A0ABN4BRE0_9MOLU</name>
<organism evidence="2 3">
    <name type="scientific">Mycoplasma ovis str. Michigan</name>
    <dbReference type="NCBI Taxonomy" id="1415773"/>
    <lineage>
        <taxon>Bacteria</taxon>
        <taxon>Bacillati</taxon>
        <taxon>Mycoplasmatota</taxon>
        <taxon>Mollicutes</taxon>
        <taxon>Mycoplasmataceae</taxon>
        <taxon>Mycoplasma</taxon>
    </lineage>
</organism>
<keyword evidence="1" id="KW-0732">Signal</keyword>
<reference evidence="2 3" key="1">
    <citation type="journal article" date="2014" name="Genome Announc.">
        <title>Complete Genome Sequence of Mycoplasma ovis Strain Michigan, a Hemoplasma of Sheep with Two Distinct 16S rRNA Genes.</title>
        <authorList>
            <person name="Deshuillers P.L."/>
            <person name="Santos A.P."/>
            <person name="do Nascimento N.C."/>
            <person name="Hampel J.A."/>
            <person name="Bergin I.L."/>
            <person name="Dyson M.C."/>
            <person name="Messick J.B."/>
        </authorList>
    </citation>
    <scope>NUCLEOTIDE SEQUENCE [LARGE SCALE GENOMIC DNA]</scope>
    <source>
        <strain evidence="2 3">Michigan</strain>
    </source>
</reference>
<proteinExistence type="predicted"/>
<evidence type="ECO:0000313" key="3">
    <source>
        <dbReference type="Proteomes" id="UP000018745"/>
    </source>
</evidence>
<dbReference type="EMBL" id="CP006935">
    <property type="protein sequence ID" value="AHC40458.1"/>
    <property type="molecule type" value="Genomic_DNA"/>
</dbReference>
<evidence type="ECO:0000313" key="2">
    <source>
        <dbReference type="EMBL" id="AHC40458.1"/>
    </source>
</evidence>
<dbReference type="Proteomes" id="UP000018745">
    <property type="component" value="Chromosome"/>
</dbReference>
<dbReference type="RefSeq" id="WP_024071468.1">
    <property type="nucleotide sequence ID" value="NC_023062.1"/>
</dbReference>
<accession>A0ABN4BRE0</accession>
<keyword evidence="3" id="KW-1185">Reference proteome</keyword>
<gene>
    <name evidence="2" type="ORF">OVS_03545</name>
</gene>
<evidence type="ECO:0000256" key="1">
    <source>
        <dbReference type="SAM" id="SignalP"/>
    </source>
</evidence>